<feature type="compositionally biased region" description="Low complexity" evidence="1">
    <location>
        <begin position="143"/>
        <end position="159"/>
    </location>
</feature>
<protein>
    <submittedName>
        <fullName evidence="2">Uncharacterized protein</fullName>
    </submittedName>
</protein>
<keyword evidence="3" id="KW-1185">Reference proteome</keyword>
<feature type="compositionally biased region" description="Polar residues" evidence="1">
    <location>
        <begin position="54"/>
        <end position="66"/>
    </location>
</feature>
<name>A0A1Y2DS32_9BASI</name>
<feature type="compositionally biased region" description="Polar residues" evidence="1">
    <location>
        <begin position="1"/>
        <end position="10"/>
    </location>
</feature>
<gene>
    <name evidence="2" type="ORF">BCR35DRAFT_309045</name>
</gene>
<comment type="caution">
    <text evidence="2">The sequence shown here is derived from an EMBL/GenBank/DDBJ whole genome shotgun (WGS) entry which is preliminary data.</text>
</comment>
<feature type="compositionally biased region" description="Low complexity" evidence="1">
    <location>
        <begin position="11"/>
        <end position="22"/>
    </location>
</feature>
<dbReference type="Proteomes" id="UP000193467">
    <property type="component" value="Unassembled WGS sequence"/>
</dbReference>
<accession>A0A1Y2DS32</accession>
<dbReference type="OrthoDB" id="2536550at2759"/>
<evidence type="ECO:0000313" key="2">
    <source>
        <dbReference type="EMBL" id="ORY61944.1"/>
    </source>
</evidence>
<sequence length="352" mass="37762">MASARTQVSYLSPQASYLSPALSPAPPPRKGKLRREERDRGGNVLPSGSGTGYGVTNYQGVTSHGSTGAGQLGPRIRDTLAEAKERRRGKRQGDGISRRNMLVDGDGYAHDSEYVQFRTATPVHVHSQRSQNGGHDDNDDDSASSSSASSSEDSRFPSSPYTYQSTHRTANSTHHHYATPLGTTGSAVPGYLTAKPHRTSVDYGSTSLAVPRAPSPRRASADYERPGHGAKLNGGSSKRAVSHNHPTTASYQPPAPAFSPRPMDYTSPLRLPTRAMSSDTQSFTESAARLSLGDAGGSGYNQYASTRPMRTEGTLVDAGVHGMKRSWDGFKLEMKFGAHKMGKKVTRKITNL</sequence>
<dbReference type="AlphaFoldDB" id="A0A1Y2DS32"/>
<evidence type="ECO:0000256" key="1">
    <source>
        <dbReference type="SAM" id="MobiDB-lite"/>
    </source>
</evidence>
<dbReference type="InParanoid" id="A0A1Y2DS32"/>
<dbReference type="EMBL" id="MCGR01000071">
    <property type="protein sequence ID" value="ORY61944.1"/>
    <property type="molecule type" value="Genomic_DNA"/>
</dbReference>
<feature type="compositionally biased region" description="Basic and acidic residues" evidence="1">
    <location>
        <begin position="75"/>
        <end position="97"/>
    </location>
</feature>
<organism evidence="2 3">
    <name type="scientific">Leucosporidium creatinivorum</name>
    <dbReference type="NCBI Taxonomy" id="106004"/>
    <lineage>
        <taxon>Eukaryota</taxon>
        <taxon>Fungi</taxon>
        <taxon>Dikarya</taxon>
        <taxon>Basidiomycota</taxon>
        <taxon>Pucciniomycotina</taxon>
        <taxon>Microbotryomycetes</taxon>
        <taxon>Leucosporidiales</taxon>
        <taxon>Leucosporidium</taxon>
    </lineage>
</organism>
<reference evidence="2 3" key="1">
    <citation type="submission" date="2016-07" db="EMBL/GenBank/DDBJ databases">
        <title>Pervasive Adenine N6-methylation of Active Genes in Fungi.</title>
        <authorList>
            <consortium name="DOE Joint Genome Institute"/>
            <person name="Mondo S.J."/>
            <person name="Dannebaum R.O."/>
            <person name="Kuo R.C."/>
            <person name="Labutti K."/>
            <person name="Haridas S."/>
            <person name="Kuo A."/>
            <person name="Salamov A."/>
            <person name="Ahrendt S.R."/>
            <person name="Lipzen A."/>
            <person name="Sullivan W."/>
            <person name="Andreopoulos W.B."/>
            <person name="Clum A."/>
            <person name="Lindquist E."/>
            <person name="Daum C."/>
            <person name="Ramamoorthy G.K."/>
            <person name="Gryganskyi A."/>
            <person name="Culley D."/>
            <person name="Magnuson J.K."/>
            <person name="James T.Y."/>
            <person name="O'Malley M.A."/>
            <person name="Stajich J.E."/>
            <person name="Spatafora J.W."/>
            <person name="Visel A."/>
            <person name="Grigoriev I.V."/>
        </authorList>
    </citation>
    <scope>NUCLEOTIDE SEQUENCE [LARGE SCALE GENOMIC DNA]</scope>
    <source>
        <strain evidence="2 3">62-1032</strain>
    </source>
</reference>
<feature type="compositionally biased region" description="Polar residues" evidence="1">
    <location>
        <begin position="160"/>
        <end position="172"/>
    </location>
</feature>
<proteinExistence type="predicted"/>
<feature type="region of interest" description="Disordered" evidence="1">
    <location>
        <begin position="1"/>
        <end position="104"/>
    </location>
</feature>
<feature type="region of interest" description="Disordered" evidence="1">
    <location>
        <begin position="124"/>
        <end position="266"/>
    </location>
</feature>
<evidence type="ECO:0000313" key="3">
    <source>
        <dbReference type="Proteomes" id="UP000193467"/>
    </source>
</evidence>